<evidence type="ECO:0000313" key="2">
    <source>
        <dbReference type="EMBL" id="QMV40184.1"/>
    </source>
</evidence>
<dbReference type="EMBL" id="CP041969">
    <property type="protein sequence ID" value="QMV40184.1"/>
    <property type="molecule type" value="Genomic_DNA"/>
</dbReference>
<keyword evidence="1" id="KW-1133">Transmembrane helix</keyword>
<dbReference type="KEGG" id="cchl:FPL14_02430"/>
<proteinExistence type="predicted"/>
<organism evidence="2 3">
    <name type="scientific">Cohnella cholangitidis</name>
    <dbReference type="NCBI Taxonomy" id="2598458"/>
    <lineage>
        <taxon>Bacteria</taxon>
        <taxon>Bacillati</taxon>
        <taxon>Bacillota</taxon>
        <taxon>Bacilli</taxon>
        <taxon>Bacillales</taxon>
        <taxon>Paenibacillaceae</taxon>
        <taxon>Cohnella</taxon>
    </lineage>
</organism>
<evidence type="ECO:0000256" key="1">
    <source>
        <dbReference type="SAM" id="Phobius"/>
    </source>
</evidence>
<reference evidence="2 3" key="1">
    <citation type="submission" date="2019-07" db="EMBL/GenBank/DDBJ databases">
        <authorList>
            <person name="Kim J.K."/>
            <person name="Cheong H.-M."/>
            <person name="Choi Y."/>
            <person name="Hwang K.J."/>
            <person name="Lee S."/>
            <person name="Choi C."/>
        </authorList>
    </citation>
    <scope>NUCLEOTIDE SEQUENCE [LARGE SCALE GENOMIC DNA]</scope>
    <source>
        <strain evidence="2 3">KS 22</strain>
    </source>
</reference>
<dbReference type="RefSeq" id="WP_182301542.1">
    <property type="nucleotide sequence ID" value="NZ_CP041969.1"/>
</dbReference>
<keyword evidence="1" id="KW-0812">Transmembrane</keyword>
<dbReference type="Proteomes" id="UP000515679">
    <property type="component" value="Chromosome"/>
</dbReference>
<keyword evidence="3" id="KW-1185">Reference proteome</keyword>
<gene>
    <name evidence="2" type="ORF">FPL14_02430</name>
</gene>
<keyword evidence="1" id="KW-0472">Membrane</keyword>
<feature type="transmembrane region" description="Helical" evidence="1">
    <location>
        <begin position="44"/>
        <end position="64"/>
    </location>
</feature>
<name>A0A7G5BTA0_9BACL</name>
<accession>A0A7G5BTA0</accession>
<evidence type="ECO:0000313" key="3">
    <source>
        <dbReference type="Proteomes" id="UP000515679"/>
    </source>
</evidence>
<sequence length="74" mass="8358">MVGFLNGVAFFVFLGTAMWGYKVGNDINTTLSVFNQPSQQFQYQAAMFVWVPGFLIGSFFLALARIIELLEKKK</sequence>
<protein>
    <submittedName>
        <fullName evidence="2">Uncharacterized protein</fullName>
    </submittedName>
</protein>
<dbReference type="AlphaFoldDB" id="A0A7G5BTA0"/>